<evidence type="ECO:0000256" key="1">
    <source>
        <dbReference type="SAM" id="MobiDB-lite"/>
    </source>
</evidence>
<proteinExistence type="predicted"/>
<protein>
    <submittedName>
        <fullName evidence="2">8579_t:CDS:1</fullName>
    </submittedName>
</protein>
<reference evidence="2" key="1">
    <citation type="submission" date="2021-06" db="EMBL/GenBank/DDBJ databases">
        <authorList>
            <person name="Kallberg Y."/>
            <person name="Tangrot J."/>
            <person name="Rosling A."/>
        </authorList>
    </citation>
    <scope>NUCLEOTIDE SEQUENCE</scope>
    <source>
        <strain evidence="2">BR232B</strain>
    </source>
</reference>
<dbReference type="Proteomes" id="UP000789739">
    <property type="component" value="Unassembled WGS sequence"/>
</dbReference>
<evidence type="ECO:0000313" key="2">
    <source>
        <dbReference type="EMBL" id="CAG8493103.1"/>
    </source>
</evidence>
<feature type="region of interest" description="Disordered" evidence="1">
    <location>
        <begin position="169"/>
        <end position="188"/>
    </location>
</feature>
<dbReference type="EMBL" id="CAJVPI010000167">
    <property type="protein sequence ID" value="CAG8493103.1"/>
    <property type="molecule type" value="Genomic_DNA"/>
</dbReference>
<accession>A0A9N8ZF52</accession>
<dbReference type="OrthoDB" id="10389022at2759"/>
<feature type="compositionally biased region" description="Polar residues" evidence="1">
    <location>
        <begin position="173"/>
        <end position="188"/>
    </location>
</feature>
<sequence length="224" mass="25340">MNTEESGIKKIKRRKHKQSSKESVKRSGIHNQGNAVVNPCDSETPEPASLKINEGSQTSEETVDIVDISNKKAPQYTEQEIKERFPTVDEFLRRQRLIRLGHVLAADGTIIKRRKPRAGFEGTRAAIEDRILSLPKRKALRENDKKKKKTKDISALLNTHCYFRGVSNEEQDSSSITEKPNSRLHQSTGTNREKWLIMVPLGFAVCVKSNGGNTKVLWTMDSSR</sequence>
<organism evidence="2 3">
    <name type="scientific">Paraglomus brasilianum</name>
    <dbReference type="NCBI Taxonomy" id="144538"/>
    <lineage>
        <taxon>Eukaryota</taxon>
        <taxon>Fungi</taxon>
        <taxon>Fungi incertae sedis</taxon>
        <taxon>Mucoromycota</taxon>
        <taxon>Glomeromycotina</taxon>
        <taxon>Glomeromycetes</taxon>
        <taxon>Paraglomerales</taxon>
        <taxon>Paraglomeraceae</taxon>
        <taxon>Paraglomus</taxon>
    </lineage>
</organism>
<feature type="compositionally biased region" description="Basic residues" evidence="1">
    <location>
        <begin position="9"/>
        <end position="18"/>
    </location>
</feature>
<dbReference type="AlphaFoldDB" id="A0A9N8ZF52"/>
<feature type="region of interest" description="Disordered" evidence="1">
    <location>
        <begin position="1"/>
        <end position="62"/>
    </location>
</feature>
<evidence type="ECO:0000313" key="3">
    <source>
        <dbReference type="Proteomes" id="UP000789739"/>
    </source>
</evidence>
<comment type="caution">
    <text evidence="2">The sequence shown here is derived from an EMBL/GenBank/DDBJ whole genome shotgun (WGS) entry which is preliminary data.</text>
</comment>
<keyword evidence="3" id="KW-1185">Reference proteome</keyword>
<name>A0A9N8ZF52_9GLOM</name>
<gene>
    <name evidence="2" type="ORF">PBRASI_LOCUS2212</name>
</gene>